<gene>
    <name evidence="10" type="primary">IPK2a</name>
    <name evidence="10" type="ORF">QJS10_CPA06g01735</name>
</gene>
<evidence type="ECO:0000256" key="7">
    <source>
        <dbReference type="ARBA" id="ARBA00036525"/>
    </source>
</evidence>
<evidence type="ECO:0000256" key="5">
    <source>
        <dbReference type="ARBA" id="ARBA00022840"/>
    </source>
</evidence>
<evidence type="ECO:0000313" key="11">
    <source>
        <dbReference type="Proteomes" id="UP001180020"/>
    </source>
</evidence>
<dbReference type="EMBL" id="JAUJYO010000006">
    <property type="protein sequence ID" value="KAK1313167.1"/>
    <property type="molecule type" value="Genomic_DNA"/>
</dbReference>
<evidence type="ECO:0000256" key="9">
    <source>
        <dbReference type="SAM" id="MobiDB-lite"/>
    </source>
</evidence>
<comment type="catalytic activity">
    <reaction evidence="6 8">
        <text>1D-myo-inositol 1,4,5-trisphosphate + 2 ATP = 1D-myo-inositol 1,3,4,5,6-pentakisphosphate + 2 ADP + 2 H(+)</text>
        <dbReference type="Rhea" id="RHEA:32359"/>
        <dbReference type="ChEBI" id="CHEBI:15378"/>
        <dbReference type="ChEBI" id="CHEBI:30616"/>
        <dbReference type="ChEBI" id="CHEBI:57733"/>
        <dbReference type="ChEBI" id="CHEBI:203600"/>
        <dbReference type="ChEBI" id="CHEBI:456216"/>
        <dbReference type="EC" id="2.7.1.151"/>
    </reaction>
</comment>
<evidence type="ECO:0000256" key="4">
    <source>
        <dbReference type="ARBA" id="ARBA00022777"/>
    </source>
</evidence>
<comment type="caution">
    <text evidence="10">The sequence shown here is derived from an EMBL/GenBank/DDBJ whole genome shotgun (WGS) entry which is preliminary data.</text>
</comment>
<evidence type="ECO:0000256" key="2">
    <source>
        <dbReference type="ARBA" id="ARBA00022679"/>
    </source>
</evidence>
<evidence type="ECO:0000313" key="10">
    <source>
        <dbReference type="EMBL" id="KAK1313167.1"/>
    </source>
</evidence>
<keyword evidence="3 8" id="KW-0547">Nucleotide-binding</keyword>
<dbReference type="AlphaFoldDB" id="A0AAV9EIR6"/>
<dbReference type="InterPro" id="IPR038286">
    <property type="entry name" value="IPK_sf"/>
</dbReference>
<evidence type="ECO:0000256" key="3">
    <source>
        <dbReference type="ARBA" id="ARBA00022741"/>
    </source>
</evidence>
<dbReference type="Proteomes" id="UP001180020">
    <property type="component" value="Unassembled WGS sequence"/>
</dbReference>
<dbReference type="GO" id="GO:0008440">
    <property type="term" value="F:inositol-1,4,5-trisphosphate 3-kinase activity"/>
    <property type="evidence" value="ECO:0007669"/>
    <property type="project" value="TreeGrafter"/>
</dbReference>
<dbReference type="GO" id="GO:0005524">
    <property type="term" value="F:ATP binding"/>
    <property type="evidence" value="ECO:0007669"/>
    <property type="project" value="UniProtKB-KW"/>
</dbReference>
<dbReference type="Pfam" id="PF03770">
    <property type="entry name" value="IPK"/>
    <property type="match status" value="1"/>
</dbReference>
<keyword evidence="4 8" id="KW-0418">Kinase</keyword>
<dbReference type="GO" id="GO:0051765">
    <property type="term" value="F:inositol tetrakisphosphate kinase activity"/>
    <property type="evidence" value="ECO:0007669"/>
    <property type="project" value="TreeGrafter"/>
</dbReference>
<organism evidence="10 11">
    <name type="scientific">Acorus calamus</name>
    <name type="common">Sweet flag</name>
    <dbReference type="NCBI Taxonomy" id="4465"/>
    <lineage>
        <taxon>Eukaryota</taxon>
        <taxon>Viridiplantae</taxon>
        <taxon>Streptophyta</taxon>
        <taxon>Embryophyta</taxon>
        <taxon>Tracheophyta</taxon>
        <taxon>Spermatophyta</taxon>
        <taxon>Magnoliopsida</taxon>
        <taxon>Liliopsida</taxon>
        <taxon>Acoraceae</taxon>
        <taxon>Acorus</taxon>
    </lineage>
</organism>
<dbReference type="PANTHER" id="PTHR12400:SF51">
    <property type="entry name" value="INOSITOL POLYPHOSPHATE MULTIKINASE"/>
    <property type="match status" value="1"/>
</dbReference>
<dbReference type="GO" id="GO:0005737">
    <property type="term" value="C:cytoplasm"/>
    <property type="evidence" value="ECO:0007669"/>
    <property type="project" value="TreeGrafter"/>
</dbReference>
<dbReference type="GO" id="GO:0005634">
    <property type="term" value="C:nucleus"/>
    <property type="evidence" value="ECO:0007669"/>
    <property type="project" value="TreeGrafter"/>
</dbReference>
<dbReference type="PANTHER" id="PTHR12400">
    <property type="entry name" value="INOSITOL POLYPHOSPHATE KINASE"/>
    <property type="match status" value="1"/>
</dbReference>
<comment type="catalytic activity">
    <reaction evidence="7 8">
        <text>1D-myo-inositol 1,3,4,6-tetrakisphosphate + ATP = 1D-myo-inositol 1,3,4,5,6-pentakisphosphate + ADP + H(+)</text>
        <dbReference type="Rhea" id="RHEA:12717"/>
        <dbReference type="ChEBI" id="CHEBI:15378"/>
        <dbReference type="ChEBI" id="CHEBI:30616"/>
        <dbReference type="ChEBI" id="CHEBI:57660"/>
        <dbReference type="ChEBI" id="CHEBI:57733"/>
        <dbReference type="ChEBI" id="CHEBI:456216"/>
        <dbReference type="EC" id="2.7.1.140"/>
    </reaction>
</comment>
<comment type="function">
    <text evidence="8">Inositol phosphate kinase with a broad substrate specificity.</text>
</comment>
<evidence type="ECO:0000256" key="8">
    <source>
        <dbReference type="RuleBase" id="RU363090"/>
    </source>
</evidence>
<feature type="compositionally biased region" description="Basic and acidic residues" evidence="9">
    <location>
        <begin position="1"/>
        <end position="15"/>
    </location>
</feature>
<proteinExistence type="inferred from homology"/>
<dbReference type="SUPFAM" id="SSF56104">
    <property type="entry name" value="SAICAR synthase-like"/>
    <property type="match status" value="1"/>
</dbReference>
<accession>A0AAV9EIR6</accession>
<protein>
    <recommendedName>
        <fullName evidence="8">Inositol polyphosphate multikinase</fullName>
        <ecNumber evidence="8">2.7.1.140</ecNumber>
        <ecNumber evidence="8">2.7.1.151</ecNumber>
    </recommendedName>
</protein>
<reference evidence="10" key="1">
    <citation type="journal article" date="2023" name="Nat. Commun.">
        <title>Diploid and tetraploid genomes of Acorus and the evolution of monocots.</title>
        <authorList>
            <person name="Ma L."/>
            <person name="Liu K.W."/>
            <person name="Li Z."/>
            <person name="Hsiao Y.Y."/>
            <person name="Qi Y."/>
            <person name="Fu T."/>
            <person name="Tang G.D."/>
            <person name="Zhang D."/>
            <person name="Sun W.H."/>
            <person name="Liu D.K."/>
            <person name="Li Y."/>
            <person name="Chen G.Z."/>
            <person name="Liu X.D."/>
            <person name="Liao X.Y."/>
            <person name="Jiang Y.T."/>
            <person name="Yu X."/>
            <person name="Hao Y."/>
            <person name="Huang J."/>
            <person name="Zhao X.W."/>
            <person name="Ke S."/>
            <person name="Chen Y.Y."/>
            <person name="Wu W.L."/>
            <person name="Hsu J.L."/>
            <person name="Lin Y.F."/>
            <person name="Huang M.D."/>
            <person name="Li C.Y."/>
            <person name="Huang L."/>
            <person name="Wang Z.W."/>
            <person name="Zhao X."/>
            <person name="Zhong W.Y."/>
            <person name="Peng D.H."/>
            <person name="Ahmad S."/>
            <person name="Lan S."/>
            <person name="Zhang J.S."/>
            <person name="Tsai W.C."/>
            <person name="Van de Peer Y."/>
            <person name="Liu Z.J."/>
        </authorList>
    </citation>
    <scope>NUCLEOTIDE SEQUENCE</scope>
    <source>
        <strain evidence="10">CP</strain>
    </source>
</reference>
<dbReference type="InterPro" id="IPR005522">
    <property type="entry name" value="IPK"/>
</dbReference>
<dbReference type="GO" id="GO:0032958">
    <property type="term" value="P:inositol phosphate biosynthetic process"/>
    <property type="evidence" value="ECO:0007669"/>
    <property type="project" value="InterPro"/>
</dbReference>
<dbReference type="EC" id="2.7.1.151" evidence="8"/>
<dbReference type="Gene3D" id="3.30.470.160">
    <property type="entry name" value="Inositol polyphosphate kinase"/>
    <property type="match status" value="1"/>
</dbReference>
<feature type="region of interest" description="Disordered" evidence="9">
    <location>
        <begin position="1"/>
        <end position="20"/>
    </location>
</feature>
<keyword evidence="2 8" id="KW-0808">Transferase</keyword>
<sequence length="176" mass="20013">MERSSTPDARDDHHHLQTTNQKSIYLPSSDDFSRRNRRSAALQPLLRRWFLLSDARSGRNPLSSVNLLFFVRTTVGDIESVLQRFVSSSVDPSMDCAFASVVYGGADGILARLLEMKVWFEEQTEYHFYSCSVLMGFEREAAEKGREGRVMMRLVDFAHVLDGRGVIDLFNKATSI</sequence>
<keyword evidence="5 8" id="KW-0067">ATP-binding</keyword>
<comment type="similarity">
    <text evidence="1 8">Belongs to the inositol phosphokinase (IPK) family.</text>
</comment>
<dbReference type="EC" id="2.7.1.140" evidence="8"/>
<reference evidence="10" key="2">
    <citation type="submission" date="2023-06" db="EMBL/GenBank/DDBJ databases">
        <authorList>
            <person name="Ma L."/>
            <person name="Liu K.-W."/>
            <person name="Li Z."/>
            <person name="Hsiao Y.-Y."/>
            <person name="Qi Y."/>
            <person name="Fu T."/>
            <person name="Tang G."/>
            <person name="Zhang D."/>
            <person name="Sun W.-H."/>
            <person name="Liu D.-K."/>
            <person name="Li Y."/>
            <person name="Chen G.-Z."/>
            <person name="Liu X.-D."/>
            <person name="Liao X.-Y."/>
            <person name="Jiang Y.-T."/>
            <person name="Yu X."/>
            <person name="Hao Y."/>
            <person name="Huang J."/>
            <person name="Zhao X.-W."/>
            <person name="Ke S."/>
            <person name="Chen Y.-Y."/>
            <person name="Wu W.-L."/>
            <person name="Hsu J.-L."/>
            <person name="Lin Y.-F."/>
            <person name="Huang M.-D."/>
            <person name="Li C.-Y."/>
            <person name="Huang L."/>
            <person name="Wang Z.-W."/>
            <person name="Zhao X."/>
            <person name="Zhong W.-Y."/>
            <person name="Peng D.-H."/>
            <person name="Ahmad S."/>
            <person name="Lan S."/>
            <person name="Zhang J.-S."/>
            <person name="Tsai W.-C."/>
            <person name="Van De Peer Y."/>
            <person name="Liu Z.-J."/>
        </authorList>
    </citation>
    <scope>NUCLEOTIDE SEQUENCE</scope>
    <source>
        <strain evidence="10">CP</strain>
        <tissue evidence="10">Leaves</tissue>
    </source>
</reference>
<evidence type="ECO:0000256" key="1">
    <source>
        <dbReference type="ARBA" id="ARBA00007374"/>
    </source>
</evidence>
<name>A0AAV9EIR6_ACOCL</name>
<keyword evidence="11" id="KW-1185">Reference proteome</keyword>
<evidence type="ECO:0000256" key="6">
    <source>
        <dbReference type="ARBA" id="ARBA00036164"/>
    </source>
</evidence>